<feature type="transmembrane region" description="Helical" evidence="1">
    <location>
        <begin position="42"/>
        <end position="65"/>
    </location>
</feature>
<dbReference type="GO" id="GO:0005886">
    <property type="term" value="C:plasma membrane"/>
    <property type="evidence" value="ECO:0007669"/>
    <property type="project" value="TreeGrafter"/>
</dbReference>
<organism evidence="3 4">
    <name type="scientific">Colwellia psychrerythraea</name>
    <name type="common">Vibrio psychroerythus</name>
    <dbReference type="NCBI Taxonomy" id="28229"/>
    <lineage>
        <taxon>Bacteria</taxon>
        <taxon>Pseudomonadati</taxon>
        <taxon>Pseudomonadota</taxon>
        <taxon>Gammaproteobacteria</taxon>
        <taxon>Alteromonadales</taxon>
        <taxon>Colwelliaceae</taxon>
        <taxon>Colwellia</taxon>
    </lineage>
</organism>
<accession>A0A1Y5EIP1</accession>
<sequence length="254" mass="28458">MDLFLLKKIITVLIMPINIVLILLIFALIFHRKKPKQSIKSLATATAILLISAFAPFSDTVMTAIENDYPPYVKTNVSVDYIVVLGCRHNTNVELPVTSQLASCSLQRMVEALRIYQLHPEARIITSGYGGHNPVSNAETVKRSLVLLGVPAQKIITENFPKDTEEEAQLIAPRVQGTQVILVTNADHMPRSINYFQAEGIYPIAAPTGYWVKNPDSSKNWAHYMPNSKKLEQSTTAWYESLGLIVQWFKSLFS</sequence>
<evidence type="ECO:0000313" key="4">
    <source>
        <dbReference type="Proteomes" id="UP000243053"/>
    </source>
</evidence>
<dbReference type="Pfam" id="PF02698">
    <property type="entry name" value="DUF218"/>
    <property type="match status" value="1"/>
</dbReference>
<keyword evidence="1" id="KW-0472">Membrane</keyword>
<keyword evidence="1" id="KW-1133">Transmembrane helix</keyword>
<name>A0A1Y5EIP1_COLPS</name>
<dbReference type="GO" id="GO:0000270">
    <property type="term" value="P:peptidoglycan metabolic process"/>
    <property type="evidence" value="ECO:0007669"/>
    <property type="project" value="TreeGrafter"/>
</dbReference>
<evidence type="ECO:0000256" key="1">
    <source>
        <dbReference type="SAM" id="Phobius"/>
    </source>
</evidence>
<dbReference type="GO" id="GO:0043164">
    <property type="term" value="P:Gram-negative-bacterium-type cell wall biogenesis"/>
    <property type="evidence" value="ECO:0007669"/>
    <property type="project" value="TreeGrafter"/>
</dbReference>
<dbReference type="AlphaFoldDB" id="A0A1Y5EIP1"/>
<keyword evidence="1" id="KW-0812">Transmembrane</keyword>
<feature type="domain" description="DUF218" evidence="2">
    <location>
        <begin position="80"/>
        <end position="243"/>
    </location>
</feature>
<proteinExistence type="predicted"/>
<comment type="caution">
    <text evidence="3">The sequence shown here is derived from an EMBL/GenBank/DDBJ whole genome shotgun (WGS) entry which is preliminary data.</text>
</comment>
<evidence type="ECO:0000313" key="3">
    <source>
        <dbReference type="EMBL" id="OUR82280.1"/>
    </source>
</evidence>
<dbReference type="PANTHER" id="PTHR30336">
    <property type="entry name" value="INNER MEMBRANE PROTEIN, PROBABLE PERMEASE"/>
    <property type="match status" value="1"/>
</dbReference>
<feature type="transmembrane region" description="Helical" evidence="1">
    <location>
        <begin position="12"/>
        <end position="30"/>
    </location>
</feature>
<dbReference type="InterPro" id="IPR003848">
    <property type="entry name" value="DUF218"/>
</dbReference>
<gene>
    <name evidence="3" type="ORF">A9Q75_06065</name>
</gene>
<dbReference type="EMBL" id="MAAF01000040">
    <property type="protein sequence ID" value="OUR82280.1"/>
    <property type="molecule type" value="Genomic_DNA"/>
</dbReference>
<reference evidence="4" key="1">
    <citation type="journal article" date="2017" name="Proc. Natl. Acad. Sci. U.S.A.">
        <title>Simulation of Deepwater Horizon oil plume reveals substrate specialization within a complex community of hydrocarbon degraders.</title>
        <authorList>
            <person name="Hu P."/>
            <person name="Dubinsky E.A."/>
            <person name="Probst A.J."/>
            <person name="Wang J."/>
            <person name="Sieber C.M.K."/>
            <person name="Tom L.M."/>
            <person name="Gardinali P."/>
            <person name="Banfield J.F."/>
            <person name="Atlas R.M."/>
            <person name="Andersen G.L."/>
        </authorList>
    </citation>
    <scope>NUCLEOTIDE SEQUENCE [LARGE SCALE GENOMIC DNA]</scope>
</reference>
<evidence type="ECO:0000259" key="2">
    <source>
        <dbReference type="Pfam" id="PF02698"/>
    </source>
</evidence>
<dbReference type="InterPro" id="IPR051599">
    <property type="entry name" value="Cell_Envelope_Assoc"/>
</dbReference>
<dbReference type="CDD" id="cd06259">
    <property type="entry name" value="YdcF-like"/>
    <property type="match status" value="1"/>
</dbReference>
<dbReference type="Proteomes" id="UP000243053">
    <property type="component" value="Unassembled WGS sequence"/>
</dbReference>
<dbReference type="PANTHER" id="PTHR30336:SF4">
    <property type="entry name" value="ENVELOPE BIOGENESIS FACTOR ELYC"/>
    <property type="match status" value="1"/>
</dbReference>
<protein>
    <recommendedName>
        <fullName evidence="2">DUF218 domain-containing protein</fullName>
    </recommendedName>
</protein>